<comment type="subcellular location">
    <subcellularLocation>
        <location evidence="1">Endosome</location>
    </subcellularLocation>
</comment>
<evidence type="ECO:0000256" key="2">
    <source>
        <dbReference type="ARBA" id="ARBA00007617"/>
    </source>
</evidence>
<feature type="coiled-coil region" evidence="7">
    <location>
        <begin position="43"/>
        <end position="77"/>
    </location>
</feature>
<dbReference type="GO" id="GO:0043162">
    <property type="term" value="P:ubiquitin-dependent protein catabolic process via the multivesicular body sorting pathway"/>
    <property type="evidence" value="ECO:0007669"/>
    <property type="project" value="TreeGrafter"/>
</dbReference>
<comment type="caution">
    <text evidence="9">The sequence shown here is derived from an EMBL/GenBank/DDBJ whole genome shotgun (WGS) entry which is preliminary data.</text>
</comment>
<dbReference type="SUPFAM" id="SSF140111">
    <property type="entry name" value="Endosomal sorting complex assembly domain"/>
    <property type="match status" value="1"/>
</dbReference>
<dbReference type="Proteomes" id="UP000812966">
    <property type="component" value="Unassembled WGS sequence"/>
</dbReference>
<keyword evidence="7" id="KW-0175">Coiled coil</keyword>
<dbReference type="Pfam" id="PF07200">
    <property type="entry name" value="Mod_r"/>
    <property type="match status" value="1"/>
</dbReference>
<organism evidence="9 10">
    <name type="scientific">Filobasidium floriforme</name>
    <dbReference type="NCBI Taxonomy" id="5210"/>
    <lineage>
        <taxon>Eukaryota</taxon>
        <taxon>Fungi</taxon>
        <taxon>Dikarya</taxon>
        <taxon>Basidiomycota</taxon>
        <taxon>Agaricomycotina</taxon>
        <taxon>Tremellomycetes</taxon>
        <taxon>Filobasidiales</taxon>
        <taxon>Filobasidiaceae</taxon>
        <taxon>Filobasidium</taxon>
    </lineage>
</organism>
<evidence type="ECO:0000313" key="9">
    <source>
        <dbReference type="EMBL" id="KAG7535926.1"/>
    </source>
</evidence>
<evidence type="ECO:0000256" key="7">
    <source>
        <dbReference type="SAM" id="Coils"/>
    </source>
</evidence>
<evidence type="ECO:0000256" key="1">
    <source>
        <dbReference type="ARBA" id="ARBA00004177"/>
    </source>
</evidence>
<dbReference type="OrthoDB" id="10260857at2759"/>
<keyword evidence="3 6" id="KW-0813">Transport</keyword>
<sequence length="177" mass="20222">MSANTTALLTDFPKLAELQENDLKDVLSDDRLTNAVLFTVPAVTAVMDEQEKLSRDNEELAKKNLSLQNDLMALRSSTASAYATAQHMKDRWAELEAQQAALYQRYRPSFLHMRLRHSVSDQDNKTEALAASFIGSSDSEQTVDAFVKAFRAERKVYHKQAYWCEKWTKGEVAWRED</sequence>
<dbReference type="Gene3D" id="1.10.287.660">
    <property type="entry name" value="Helix hairpin bin"/>
    <property type="match status" value="1"/>
</dbReference>
<dbReference type="GO" id="GO:0006623">
    <property type="term" value="P:protein targeting to vacuole"/>
    <property type="evidence" value="ECO:0007669"/>
    <property type="project" value="TreeGrafter"/>
</dbReference>
<dbReference type="GO" id="GO:0006612">
    <property type="term" value="P:protein targeting to membrane"/>
    <property type="evidence" value="ECO:0007669"/>
    <property type="project" value="TreeGrafter"/>
</dbReference>
<evidence type="ECO:0000256" key="3">
    <source>
        <dbReference type="ARBA" id="ARBA00022448"/>
    </source>
</evidence>
<dbReference type="AlphaFoldDB" id="A0A8K0JKG0"/>
<name>A0A8K0JKG0_9TREE</name>
<evidence type="ECO:0000256" key="6">
    <source>
        <dbReference type="PROSITE-ProRule" id="PRU00646"/>
    </source>
</evidence>
<keyword evidence="4" id="KW-0967">Endosome</keyword>
<evidence type="ECO:0000256" key="4">
    <source>
        <dbReference type="ARBA" id="ARBA00022753"/>
    </source>
</evidence>
<dbReference type="GO" id="GO:0000813">
    <property type="term" value="C:ESCRT I complex"/>
    <property type="evidence" value="ECO:0007669"/>
    <property type="project" value="TreeGrafter"/>
</dbReference>
<dbReference type="InterPro" id="IPR037202">
    <property type="entry name" value="ESCRT_assembly_dom"/>
</dbReference>
<evidence type="ECO:0000256" key="5">
    <source>
        <dbReference type="ARBA" id="ARBA00022927"/>
    </source>
</evidence>
<keyword evidence="10" id="KW-1185">Reference proteome</keyword>
<dbReference type="PANTHER" id="PTHR13678:SF2">
    <property type="entry name" value="VACUOLAR PROTEIN SORTING-ASSOCIATED PROTEIN 37A"/>
    <property type="match status" value="1"/>
</dbReference>
<reference evidence="9" key="1">
    <citation type="submission" date="2020-04" db="EMBL/GenBank/DDBJ databases">
        <title>Analysis of mating type loci in Filobasidium floriforme.</title>
        <authorList>
            <person name="Nowrousian M."/>
        </authorList>
    </citation>
    <scope>NUCLEOTIDE SEQUENCE</scope>
    <source>
        <strain evidence="9">CBS 6242</strain>
    </source>
</reference>
<dbReference type="InterPro" id="IPR029012">
    <property type="entry name" value="Helix_hairpin_bin_sf"/>
</dbReference>
<protein>
    <recommendedName>
        <fullName evidence="8">VPS37 C-terminal domain-containing protein</fullName>
    </recommendedName>
</protein>
<gene>
    <name evidence="9" type="ORF">FFLO_03597</name>
</gene>
<evidence type="ECO:0000259" key="8">
    <source>
        <dbReference type="PROSITE" id="PS51314"/>
    </source>
</evidence>
<dbReference type="EMBL" id="JABELV010000067">
    <property type="protein sequence ID" value="KAG7535926.1"/>
    <property type="molecule type" value="Genomic_DNA"/>
</dbReference>
<dbReference type="InterPro" id="IPR009851">
    <property type="entry name" value="Mod_r"/>
</dbReference>
<evidence type="ECO:0000313" key="10">
    <source>
        <dbReference type="Proteomes" id="UP000812966"/>
    </source>
</evidence>
<keyword evidence="5 6" id="KW-0653">Protein transport</keyword>
<dbReference type="PANTHER" id="PTHR13678">
    <property type="entry name" value="VACUOLAR PROTEIN SORTING-ASSOCIATED PROTEIN 37"/>
    <property type="match status" value="1"/>
</dbReference>
<proteinExistence type="inferred from homology"/>
<feature type="domain" description="VPS37 C-terminal" evidence="8">
    <location>
        <begin position="89"/>
        <end position="177"/>
    </location>
</feature>
<dbReference type="PROSITE" id="PS51314">
    <property type="entry name" value="VPS37_C"/>
    <property type="match status" value="1"/>
</dbReference>
<comment type="similarity">
    <text evidence="2">Belongs to the VPS37 family.</text>
</comment>
<accession>A0A8K0JKG0</accession>